<dbReference type="Proteomes" id="UP000308539">
    <property type="component" value="Unassembled WGS sequence"/>
</dbReference>
<keyword evidence="2" id="KW-1185">Reference proteome</keyword>
<organism evidence="1 2">
    <name type="scientific">Lysinibacillus varians</name>
    <dbReference type="NCBI Taxonomy" id="1145276"/>
    <lineage>
        <taxon>Bacteria</taxon>
        <taxon>Bacillati</taxon>
        <taxon>Bacillota</taxon>
        <taxon>Bacilli</taxon>
        <taxon>Bacillales</taxon>
        <taxon>Bacillaceae</taxon>
        <taxon>Lysinibacillus</taxon>
    </lineage>
</organism>
<proteinExistence type="predicted"/>
<comment type="caution">
    <text evidence="1">The sequence shown here is derived from an EMBL/GenBank/DDBJ whole genome shotgun (WGS) entry which is preliminary data.</text>
</comment>
<reference evidence="1 2" key="1">
    <citation type="submission" date="2019-04" db="EMBL/GenBank/DDBJ databases">
        <title>Lysinibacillus genome sequencing.</title>
        <authorList>
            <person name="Dunlap C."/>
        </authorList>
    </citation>
    <scope>NUCLEOTIDE SEQUENCE [LARGE SCALE GENOMIC DNA]</scope>
    <source>
        <strain evidence="1 2">NBRC 109424</strain>
    </source>
</reference>
<sequence>MEDLEAHFNNLNSQIEKGELKVLDNGAMIDSTDHNFYIQGGSTYDETFWWGKRRYMSTSAARQWVYDLRDAASVSMGLALASVVFGKLGVIPATINGITALWTNQLANRVEYHNGNTNRGIRADLYWVLVFNIEPQ</sequence>
<dbReference type="EMBL" id="SZPV01000028">
    <property type="protein sequence ID" value="TKI61219.1"/>
    <property type="molecule type" value="Genomic_DNA"/>
</dbReference>
<protein>
    <submittedName>
        <fullName evidence="1">Uncharacterized protein</fullName>
    </submittedName>
</protein>
<evidence type="ECO:0000313" key="1">
    <source>
        <dbReference type="EMBL" id="TKI61219.1"/>
    </source>
</evidence>
<evidence type="ECO:0000313" key="2">
    <source>
        <dbReference type="Proteomes" id="UP000308539"/>
    </source>
</evidence>
<gene>
    <name evidence="1" type="ORF">FC752_14355</name>
</gene>
<accession>A0ABY2T8U0</accession>
<name>A0ABY2T8U0_9BACI</name>
<dbReference type="RefSeq" id="WP_025220049.1">
    <property type="nucleotide sequence ID" value="NZ_CP006837.1"/>
</dbReference>